<feature type="domain" description="Inhibitor I9" evidence="10">
    <location>
        <begin position="35"/>
        <end position="113"/>
    </location>
</feature>
<dbReference type="InterPro" id="IPR000209">
    <property type="entry name" value="Peptidase_S8/S53_dom"/>
</dbReference>
<dbReference type="InterPro" id="IPR037045">
    <property type="entry name" value="S8pro/Inhibitor_I9_sf"/>
</dbReference>
<sequence length="402" mass="41930">MVGFRQLSLFAGIILSWATAAPVIDKRAARVLPGKYIVTLKPGVSVDTVGSHLNWARAVHARSLSRRDTAGVEKVFAVQDFNAYAGSFDAATIAEIRDSEDVAFVEPDMVWELDKTFVTQSSSTWGLGSISHRAPNSTEYVYHPSGGEGTFAYVVDSGIRTTHTEFEGRAFLGYNAYPDTEFVDIIGHGTHVSGTIAGKTYGVAKKATLIAVRVFDTGSSSTSTVMDGFTWAVQNITGSSRTQDSVINMSLGGPFSEAFNLLVSTAASLGVLSVVSAGNSGVDASLQSPASTPEALTIGATDVNNTKAGFSNFGEVVDLFAPGVDVLSSYASSDVATARASGTSMASPHVAGLVLYFKGMDKGAYASMHDVVSKVKSLATKDVLTSIGAGSPNLLAYNGNGA</sequence>
<dbReference type="SUPFAM" id="SSF52743">
    <property type="entry name" value="Subtilisin-like"/>
    <property type="match status" value="1"/>
</dbReference>
<dbReference type="Pfam" id="PF00082">
    <property type="entry name" value="Peptidase_S8"/>
    <property type="match status" value="1"/>
</dbReference>
<keyword evidence="5 6" id="KW-0720">Serine protease</keyword>
<dbReference type="PANTHER" id="PTHR43806">
    <property type="entry name" value="PEPTIDASE S8"/>
    <property type="match status" value="1"/>
</dbReference>
<feature type="chain" id="PRO_5041217755" evidence="8">
    <location>
        <begin position="21"/>
        <end position="402"/>
    </location>
</feature>
<dbReference type="InterPro" id="IPR015500">
    <property type="entry name" value="Peptidase_S8_subtilisin-rel"/>
</dbReference>
<dbReference type="PROSITE" id="PS00136">
    <property type="entry name" value="SUBTILASE_ASP"/>
    <property type="match status" value="1"/>
</dbReference>
<evidence type="ECO:0000313" key="11">
    <source>
        <dbReference type="EMBL" id="KAK0649633.1"/>
    </source>
</evidence>
<dbReference type="PROSITE" id="PS00138">
    <property type="entry name" value="SUBTILASE_SER"/>
    <property type="match status" value="1"/>
</dbReference>
<feature type="active site" description="Charge relay system" evidence="6">
    <location>
        <position position="188"/>
    </location>
</feature>
<evidence type="ECO:0000256" key="3">
    <source>
        <dbReference type="ARBA" id="ARBA00022729"/>
    </source>
</evidence>
<dbReference type="Gene3D" id="3.30.70.80">
    <property type="entry name" value="Peptidase S8 propeptide/proteinase inhibitor I9"/>
    <property type="match status" value="1"/>
</dbReference>
<evidence type="ECO:0000256" key="1">
    <source>
        <dbReference type="ARBA" id="ARBA00011073"/>
    </source>
</evidence>
<dbReference type="PRINTS" id="PR00723">
    <property type="entry name" value="SUBTILISIN"/>
</dbReference>
<evidence type="ECO:0000256" key="6">
    <source>
        <dbReference type="PROSITE-ProRule" id="PRU01240"/>
    </source>
</evidence>
<proteinExistence type="inferred from homology"/>
<comment type="caution">
    <text evidence="11">The sequence shown here is derived from an EMBL/GenBank/DDBJ whole genome shotgun (WGS) entry which is preliminary data.</text>
</comment>
<keyword evidence="4 6" id="KW-0378">Hydrolase</keyword>
<keyword evidence="2 6" id="KW-0645">Protease</keyword>
<protein>
    <submittedName>
        <fullName evidence="11">Subtilisin-related protease</fullName>
    </submittedName>
</protein>
<evidence type="ECO:0000256" key="4">
    <source>
        <dbReference type="ARBA" id="ARBA00022801"/>
    </source>
</evidence>
<dbReference type="InterPro" id="IPR010259">
    <property type="entry name" value="S8pro/Inhibitor_I9"/>
</dbReference>
<reference evidence="11" key="1">
    <citation type="submission" date="2023-06" db="EMBL/GenBank/DDBJ databases">
        <title>Genome-scale phylogeny and comparative genomics of the fungal order Sordariales.</title>
        <authorList>
            <consortium name="Lawrence Berkeley National Laboratory"/>
            <person name="Hensen N."/>
            <person name="Bonometti L."/>
            <person name="Westerberg I."/>
            <person name="Brannstrom I.O."/>
            <person name="Guillou S."/>
            <person name="Cros-Aarteil S."/>
            <person name="Calhoun S."/>
            <person name="Haridas S."/>
            <person name="Kuo A."/>
            <person name="Mondo S."/>
            <person name="Pangilinan J."/>
            <person name="Riley R."/>
            <person name="Labutti K."/>
            <person name="Andreopoulos B."/>
            <person name="Lipzen A."/>
            <person name="Chen C."/>
            <person name="Yanf M."/>
            <person name="Daum C."/>
            <person name="Ng V."/>
            <person name="Clum A."/>
            <person name="Steindorff A."/>
            <person name="Ohm R."/>
            <person name="Martin F."/>
            <person name="Silar P."/>
            <person name="Natvig D."/>
            <person name="Lalanne C."/>
            <person name="Gautier V."/>
            <person name="Ament-Velasquez S.L."/>
            <person name="Kruys A."/>
            <person name="Hutchinson M.I."/>
            <person name="Powell A.J."/>
            <person name="Barry K."/>
            <person name="Miller A.N."/>
            <person name="Grigoriev I.V."/>
            <person name="Debuchy R."/>
            <person name="Gladieux P."/>
            <person name="Thoren M.H."/>
            <person name="Johannesson H."/>
        </authorList>
    </citation>
    <scope>NUCLEOTIDE SEQUENCE</scope>
    <source>
        <strain evidence="11">SMH2532-1</strain>
    </source>
</reference>
<dbReference type="GO" id="GO:0006508">
    <property type="term" value="P:proteolysis"/>
    <property type="evidence" value="ECO:0007669"/>
    <property type="project" value="UniProtKB-KW"/>
</dbReference>
<dbReference type="PANTHER" id="PTHR43806:SF58">
    <property type="entry name" value="ALKALINE PROTEASE 1-RELATED"/>
    <property type="match status" value="1"/>
</dbReference>
<evidence type="ECO:0000256" key="7">
    <source>
        <dbReference type="RuleBase" id="RU003355"/>
    </source>
</evidence>
<feature type="active site" description="Charge relay system" evidence="6">
    <location>
        <position position="344"/>
    </location>
</feature>
<evidence type="ECO:0000259" key="10">
    <source>
        <dbReference type="Pfam" id="PF05922"/>
    </source>
</evidence>
<evidence type="ECO:0000259" key="9">
    <source>
        <dbReference type="Pfam" id="PF00082"/>
    </source>
</evidence>
<evidence type="ECO:0000256" key="8">
    <source>
        <dbReference type="SAM" id="SignalP"/>
    </source>
</evidence>
<gene>
    <name evidence="11" type="ORF">B0T16DRAFT_428326</name>
</gene>
<dbReference type="SUPFAM" id="SSF54897">
    <property type="entry name" value="Protease propeptides/inhibitors"/>
    <property type="match status" value="1"/>
</dbReference>
<dbReference type="InterPro" id="IPR050131">
    <property type="entry name" value="Peptidase_S8_subtilisin-like"/>
</dbReference>
<dbReference type="InterPro" id="IPR022398">
    <property type="entry name" value="Peptidase_S8_His-AS"/>
</dbReference>
<evidence type="ECO:0000313" key="12">
    <source>
        <dbReference type="Proteomes" id="UP001174936"/>
    </source>
</evidence>
<dbReference type="FunFam" id="3.40.50.200:FF:000007">
    <property type="entry name" value="Subtilisin-like serine protease"/>
    <property type="match status" value="1"/>
</dbReference>
<dbReference type="EMBL" id="JAULSV010000003">
    <property type="protein sequence ID" value="KAK0649633.1"/>
    <property type="molecule type" value="Genomic_DNA"/>
</dbReference>
<accession>A0AA39YBL3</accession>
<dbReference type="InterPro" id="IPR034193">
    <property type="entry name" value="PCSK9_ProteinaseK-like"/>
</dbReference>
<dbReference type="PROSITE" id="PS51892">
    <property type="entry name" value="SUBTILASE"/>
    <property type="match status" value="1"/>
</dbReference>
<keyword evidence="12" id="KW-1185">Reference proteome</keyword>
<name>A0AA39YBL3_9PEZI</name>
<dbReference type="Proteomes" id="UP001174936">
    <property type="component" value="Unassembled WGS sequence"/>
</dbReference>
<dbReference type="Gene3D" id="3.40.50.200">
    <property type="entry name" value="Peptidase S8/S53 domain"/>
    <property type="match status" value="1"/>
</dbReference>
<evidence type="ECO:0000256" key="2">
    <source>
        <dbReference type="ARBA" id="ARBA00022670"/>
    </source>
</evidence>
<dbReference type="Pfam" id="PF05922">
    <property type="entry name" value="Inhibitor_I9"/>
    <property type="match status" value="1"/>
</dbReference>
<dbReference type="PROSITE" id="PS00137">
    <property type="entry name" value="SUBTILASE_HIS"/>
    <property type="match status" value="1"/>
</dbReference>
<feature type="signal peptide" evidence="8">
    <location>
        <begin position="1"/>
        <end position="20"/>
    </location>
</feature>
<feature type="domain" description="Peptidase S8/S53" evidence="9">
    <location>
        <begin position="149"/>
        <end position="358"/>
    </location>
</feature>
<dbReference type="AlphaFoldDB" id="A0AA39YBL3"/>
<feature type="active site" description="Charge relay system" evidence="6">
    <location>
        <position position="156"/>
    </location>
</feature>
<organism evidence="11 12">
    <name type="scientific">Cercophora newfieldiana</name>
    <dbReference type="NCBI Taxonomy" id="92897"/>
    <lineage>
        <taxon>Eukaryota</taxon>
        <taxon>Fungi</taxon>
        <taxon>Dikarya</taxon>
        <taxon>Ascomycota</taxon>
        <taxon>Pezizomycotina</taxon>
        <taxon>Sordariomycetes</taxon>
        <taxon>Sordariomycetidae</taxon>
        <taxon>Sordariales</taxon>
        <taxon>Lasiosphaeriaceae</taxon>
        <taxon>Cercophora</taxon>
    </lineage>
</organism>
<keyword evidence="3 8" id="KW-0732">Signal</keyword>
<evidence type="ECO:0000256" key="5">
    <source>
        <dbReference type="ARBA" id="ARBA00022825"/>
    </source>
</evidence>
<dbReference type="GO" id="GO:0005576">
    <property type="term" value="C:extracellular region"/>
    <property type="evidence" value="ECO:0007669"/>
    <property type="project" value="UniProtKB-ARBA"/>
</dbReference>
<comment type="similarity">
    <text evidence="1 6 7">Belongs to the peptidase S8 family.</text>
</comment>
<dbReference type="InterPro" id="IPR036852">
    <property type="entry name" value="Peptidase_S8/S53_dom_sf"/>
</dbReference>
<dbReference type="InterPro" id="IPR023828">
    <property type="entry name" value="Peptidase_S8_Ser-AS"/>
</dbReference>
<dbReference type="InterPro" id="IPR023827">
    <property type="entry name" value="Peptidase_S8_Asp-AS"/>
</dbReference>
<dbReference type="GO" id="GO:0004252">
    <property type="term" value="F:serine-type endopeptidase activity"/>
    <property type="evidence" value="ECO:0007669"/>
    <property type="project" value="UniProtKB-UniRule"/>
</dbReference>
<dbReference type="CDD" id="cd04077">
    <property type="entry name" value="Peptidases_S8_PCSK9_ProteinaseK_like"/>
    <property type="match status" value="1"/>
</dbReference>